<evidence type="ECO:0000313" key="2">
    <source>
        <dbReference type="EMBL" id="RIV92334.1"/>
    </source>
</evidence>
<protein>
    <recommendedName>
        <fullName evidence="4">CTP synthetase</fullName>
    </recommendedName>
</protein>
<comment type="caution">
    <text evidence="2">The sequence shown here is derived from an EMBL/GenBank/DDBJ whole genome shotgun (WGS) entry which is preliminary data.</text>
</comment>
<accession>A0A3A1PFF2</accession>
<keyword evidence="1" id="KW-1133">Transmembrane helix</keyword>
<keyword evidence="3" id="KW-1185">Reference proteome</keyword>
<keyword evidence="1" id="KW-0812">Transmembrane</keyword>
<organism evidence="2 3">
    <name type="scientific">Aurantiacibacter xanthus</name>
    <dbReference type="NCBI Taxonomy" id="1784712"/>
    <lineage>
        <taxon>Bacteria</taxon>
        <taxon>Pseudomonadati</taxon>
        <taxon>Pseudomonadota</taxon>
        <taxon>Alphaproteobacteria</taxon>
        <taxon>Sphingomonadales</taxon>
        <taxon>Erythrobacteraceae</taxon>
        <taxon>Aurantiacibacter</taxon>
    </lineage>
</organism>
<evidence type="ECO:0000256" key="1">
    <source>
        <dbReference type="SAM" id="Phobius"/>
    </source>
</evidence>
<dbReference type="OrthoDB" id="7510999at2"/>
<sequence length="66" mass="6912">MLKIALILHAVIATSLMGMAVIAVLAVDMHAGWREIALAAVAGFVLAIPVSWFVAGRIRKLQGGDS</sequence>
<feature type="transmembrane region" description="Helical" evidence="1">
    <location>
        <begin position="36"/>
        <end position="55"/>
    </location>
</feature>
<keyword evidence="1" id="KW-0472">Membrane</keyword>
<gene>
    <name evidence="2" type="ORF">D2V17_01885</name>
</gene>
<proteinExistence type="predicted"/>
<evidence type="ECO:0000313" key="3">
    <source>
        <dbReference type="Proteomes" id="UP000265366"/>
    </source>
</evidence>
<name>A0A3A1PFF2_9SPHN</name>
<evidence type="ECO:0008006" key="4">
    <source>
        <dbReference type="Google" id="ProtNLM"/>
    </source>
</evidence>
<dbReference type="EMBL" id="QXFM01000010">
    <property type="protein sequence ID" value="RIV92334.1"/>
    <property type="molecule type" value="Genomic_DNA"/>
</dbReference>
<dbReference type="AlphaFoldDB" id="A0A3A1PFF2"/>
<dbReference type="Proteomes" id="UP000265366">
    <property type="component" value="Unassembled WGS sequence"/>
</dbReference>
<reference evidence="2 3" key="1">
    <citation type="submission" date="2018-08" db="EMBL/GenBank/DDBJ databases">
        <title>Erythrobacter zhengii sp.nov., a bacterium isolated from deep-sea sediment.</title>
        <authorList>
            <person name="Fang C."/>
            <person name="Wu Y.-H."/>
            <person name="Sun C."/>
            <person name="Wang H."/>
            <person name="Cheng H."/>
            <person name="Meng F.-X."/>
            <person name="Wang C.-S."/>
            <person name="Xu X.-W."/>
        </authorList>
    </citation>
    <scope>NUCLEOTIDE SEQUENCE [LARGE SCALE GENOMIC DNA]</scope>
    <source>
        <strain evidence="2 3">CCTCC AB 2015396</strain>
    </source>
</reference>